<comment type="similarity">
    <text evidence="1 6">Belongs to the glycosyl hydrolase 43 family.</text>
</comment>
<feature type="signal peptide" evidence="8">
    <location>
        <begin position="1"/>
        <end position="23"/>
    </location>
</feature>
<gene>
    <name evidence="9" type="ORF">QR90_14210</name>
</gene>
<feature type="compositionally biased region" description="Low complexity" evidence="7">
    <location>
        <begin position="34"/>
        <end position="54"/>
    </location>
</feature>
<dbReference type="HOGENOM" id="CLU_009397_4_0_0"/>
<sequence>MSRFPVLLGLGLTATLLSSASQAGGGHVPVTSNPARPAAARPTTATPTPASAATFRNPVLDENFPDPGILRVGKVYHAYSTNGGGANVPHAVSRDLVHWEVTGDAMPVLPPWAIGGRTWAPEVTQIGGGFALYFTALDEASGRQCIGVATAASPAGPFRDASRKPLVCQNGEGGSIDASPFKDADGKRYLLWKNDGNCCSQPTNLYLQPLSADGLKLTGKASALIQNFQLWEGNVIEAPTLYRAGGVYYLLYSAGPYDSDLYAVGYATAPRVTGPYKKAPENPILVSKGAVAGPGHQTVVTDGAGKTWLAYHAWTAPLTSDAVGGYRSLRLDPVTFAGGTVKVAGPTLTPQRAPTP</sequence>
<dbReference type="PANTHER" id="PTHR42812">
    <property type="entry name" value="BETA-XYLOSIDASE"/>
    <property type="match status" value="1"/>
</dbReference>
<dbReference type="PANTHER" id="PTHR42812:SF5">
    <property type="entry name" value="ENDO-ARABINASE"/>
    <property type="match status" value="1"/>
</dbReference>
<dbReference type="CDD" id="cd08999">
    <property type="entry name" value="GH43_ABN-like"/>
    <property type="match status" value="1"/>
</dbReference>
<dbReference type="RefSeq" id="WP_039685530.1">
    <property type="nucleotide sequence ID" value="NZ_CP010028.1"/>
</dbReference>
<feature type="active site" description="Proton acceptor" evidence="4">
    <location>
        <position position="66"/>
    </location>
</feature>
<evidence type="ECO:0000313" key="9">
    <source>
        <dbReference type="EMBL" id="AIZ45975.1"/>
    </source>
</evidence>
<feature type="site" description="Important for catalytic activity, responsible for pKa modulation of the active site Glu and correct orientation of both the proton donor and substrate" evidence="5">
    <location>
        <position position="177"/>
    </location>
</feature>
<evidence type="ECO:0000256" key="3">
    <source>
        <dbReference type="ARBA" id="ARBA00023295"/>
    </source>
</evidence>
<feature type="region of interest" description="Disordered" evidence="7">
    <location>
        <begin position="21"/>
        <end position="59"/>
    </location>
</feature>
<keyword evidence="8" id="KW-0732">Signal</keyword>
<dbReference type="STRING" id="1182571.QR90_14210"/>
<accession>A0A0A7KIR3</accession>
<dbReference type="InterPro" id="IPR006710">
    <property type="entry name" value="Glyco_hydro_43"/>
</dbReference>
<dbReference type="Gene3D" id="2.115.10.20">
    <property type="entry name" value="Glycosyl hydrolase domain, family 43"/>
    <property type="match status" value="1"/>
</dbReference>
<evidence type="ECO:0000256" key="4">
    <source>
        <dbReference type="PIRSR" id="PIRSR606710-1"/>
    </source>
</evidence>
<evidence type="ECO:0000256" key="5">
    <source>
        <dbReference type="PIRSR" id="PIRSR606710-2"/>
    </source>
</evidence>
<name>A0A0A7KIR3_9DEIO</name>
<evidence type="ECO:0000256" key="8">
    <source>
        <dbReference type="SAM" id="SignalP"/>
    </source>
</evidence>
<protein>
    <submittedName>
        <fullName evidence="9">Glycoside hydrolase</fullName>
    </submittedName>
</protein>
<dbReference type="KEGG" id="dsw:QR90_14210"/>
<evidence type="ECO:0000313" key="10">
    <source>
        <dbReference type="Proteomes" id="UP000030634"/>
    </source>
</evidence>
<reference evidence="10" key="1">
    <citation type="submission" date="2014-11" db="EMBL/GenBank/DDBJ databases">
        <title>Hymenobacter sp. DG25B genome submission.</title>
        <authorList>
            <person name="Jung H.-Y."/>
            <person name="Kim M.K."/>
            <person name="Srinivasan S."/>
            <person name="Lim S."/>
        </authorList>
    </citation>
    <scope>NUCLEOTIDE SEQUENCE [LARGE SCALE GENOMIC DNA]</scope>
    <source>
        <strain evidence="10">DY59</strain>
    </source>
</reference>
<feature type="active site" description="Proton donor" evidence="4">
    <location>
        <position position="237"/>
    </location>
</feature>
<organism evidence="9 10">
    <name type="scientific">Deinococcus radiopugnans</name>
    <dbReference type="NCBI Taxonomy" id="57497"/>
    <lineage>
        <taxon>Bacteria</taxon>
        <taxon>Thermotogati</taxon>
        <taxon>Deinococcota</taxon>
        <taxon>Deinococci</taxon>
        <taxon>Deinococcales</taxon>
        <taxon>Deinococcaceae</taxon>
        <taxon>Deinococcus</taxon>
    </lineage>
</organism>
<dbReference type="EMBL" id="CP010028">
    <property type="protein sequence ID" value="AIZ45975.1"/>
    <property type="molecule type" value="Genomic_DNA"/>
</dbReference>
<proteinExistence type="inferred from homology"/>
<evidence type="ECO:0000256" key="7">
    <source>
        <dbReference type="SAM" id="MobiDB-lite"/>
    </source>
</evidence>
<feature type="chain" id="PRO_5002041916" evidence="8">
    <location>
        <begin position="24"/>
        <end position="356"/>
    </location>
</feature>
<keyword evidence="3 6" id="KW-0326">Glycosidase</keyword>
<dbReference type="AlphaFoldDB" id="A0A0A7KIR3"/>
<dbReference type="InterPro" id="IPR023296">
    <property type="entry name" value="Glyco_hydro_beta-prop_sf"/>
</dbReference>
<dbReference type="SUPFAM" id="SSF75005">
    <property type="entry name" value="Arabinanase/levansucrase/invertase"/>
    <property type="match status" value="1"/>
</dbReference>
<dbReference type="InterPro" id="IPR051795">
    <property type="entry name" value="Glycosyl_Hydrlase_43"/>
</dbReference>
<evidence type="ECO:0000256" key="1">
    <source>
        <dbReference type="ARBA" id="ARBA00009865"/>
    </source>
</evidence>
<keyword evidence="2 6" id="KW-0378">Hydrolase</keyword>
<evidence type="ECO:0000256" key="2">
    <source>
        <dbReference type="ARBA" id="ARBA00022801"/>
    </source>
</evidence>
<dbReference type="GO" id="GO:0004553">
    <property type="term" value="F:hydrolase activity, hydrolyzing O-glycosyl compounds"/>
    <property type="evidence" value="ECO:0007669"/>
    <property type="project" value="InterPro"/>
</dbReference>
<dbReference type="GO" id="GO:0005975">
    <property type="term" value="P:carbohydrate metabolic process"/>
    <property type="evidence" value="ECO:0007669"/>
    <property type="project" value="InterPro"/>
</dbReference>
<dbReference type="Proteomes" id="UP000030634">
    <property type="component" value="Chromosome"/>
</dbReference>
<dbReference type="Pfam" id="PF04616">
    <property type="entry name" value="Glyco_hydro_43"/>
    <property type="match status" value="1"/>
</dbReference>
<evidence type="ECO:0000256" key="6">
    <source>
        <dbReference type="RuleBase" id="RU361187"/>
    </source>
</evidence>